<gene>
    <name evidence="8" type="primary">argF</name>
    <name evidence="8" type="ORF">P0O24_06995</name>
</gene>
<feature type="binding site" evidence="5">
    <location>
        <position position="84"/>
    </location>
    <ligand>
        <name>carbamoyl phosphate</name>
        <dbReference type="ChEBI" id="CHEBI:58228"/>
    </ligand>
</feature>
<feature type="binding site" evidence="5">
    <location>
        <begin position="135"/>
        <end position="138"/>
    </location>
    <ligand>
        <name>carbamoyl phosphate</name>
        <dbReference type="ChEBI" id="CHEBI:58228"/>
    </ligand>
</feature>
<proteinExistence type="inferred from homology"/>
<dbReference type="GO" id="GO:0004585">
    <property type="term" value="F:ornithine carbamoyltransferase activity"/>
    <property type="evidence" value="ECO:0007669"/>
    <property type="project" value="UniProtKB-EC"/>
</dbReference>
<accession>A0ABT5XF29</accession>
<dbReference type="Gene3D" id="3.40.50.1370">
    <property type="entry name" value="Aspartate/ornithine carbamoyltransferase"/>
    <property type="match status" value="2"/>
</dbReference>
<feature type="binding site" evidence="5">
    <location>
        <position position="166"/>
    </location>
    <ligand>
        <name>L-ornithine</name>
        <dbReference type="ChEBI" id="CHEBI:46911"/>
    </ligand>
</feature>
<dbReference type="SUPFAM" id="SSF53671">
    <property type="entry name" value="Aspartate/ornithine carbamoyltransferase"/>
    <property type="match status" value="1"/>
</dbReference>
<evidence type="ECO:0000256" key="2">
    <source>
        <dbReference type="ARBA" id="ARBA00013007"/>
    </source>
</evidence>
<feature type="binding site" evidence="5">
    <location>
        <position position="294"/>
    </location>
    <ligand>
        <name>carbamoyl phosphate</name>
        <dbReference type="ChEBI" id="CHEBI:58228"/>
    </ligand>
</feature>
<dbReference type="HAMAP" id="MF_01109">
    <property type="entry name" value="OTCase"/>
    <property type="match status" value="1"/>
</dbReference>
<organism evidence="8 9">
    <name type="scientific">Candidatus Methanocrinis alkalitolerans</name>
    <dbReference type="NCBI Taxonomy" id="3033395"/>
    <lineage>
        <taxon>Archaea</taxon>
        <taxon>Methanobacteriati</taxon>
        <taxon>Methanobacteriota</taxon>
        <taxon>Stenosarchaea group</taxon>
        <taxon>Methanomicrobia</taxon>
        <taxon>Methanotrichales</taxon>
        <taxon>Methanotrichaceae</taxon>
        <taxon>Methanocrinis</taxon>
    </lineage>
</organism>
<dbReference type="NCBIfam" id="TIGR00658">
    <property type="entry name" value="orni_carb_tr"/>
    <property type="match status" value="1"/>
</dbReference>
<comment type="catalytic activity">
    <reaction evidence="4 5">
        <text>carbamoyl phosphate + L-ornithine = L-citrulline + phosphate + H(+)</text>
        <dbReference type="Rhea" id="RHEA:19513"/>
        <dbReference type="ChEBI" id="CHEBI:15378"/>
        <dbReference type="ChEBI" id="CHEBI:43474"/>
        <dbReference type="ChEBI" id="CHEBI:46911"/>
        <dbReference type="ChEBI" id="CHEBI:57743"/>
        <dbReference type="ChEBI" id="CHEBI:58228"/>
        <dbReference type="EC" id="2.1.3.3"/>
    </reaction>
</comment>
<dbReference type="EC" id="2.1.3.3" evidence="2 5"/>
<feature type="domain" description="Aspartate/ornithine carbamoyltransferase Asp/Orn-binding" evidence="6">
    <location>
        <begin position="155"/>
        <end position="303"/>
    </location>
</feature>
<dbReference type="InterPro" id="IPR024904">
    <property type="entry name" value="OTCase_ArgI"/>
</dbReference>
<dbReference type="InterPro" id="IPR006130">
    <property type="entry name" value="Asp/Orn_carbamoylTrfase"/>
</dbReference>
<dbReference type="Proteomes" id="UP001215956">
    <property type="component" value="Unassembled WGS sequence"/>
</dbReference>
<dbReference type="PANTHER" id="PTHR45753">
    <property type="entry name" value="ORNITHINE CARBAMOYLTRANSFERASE, MITOCHONDRIAL"/>
    <property type="match status" value="1"/>
</dbReference>
<dbReference type="RefSeq" id="WP_316969030.1">
    <property type="nucleotide sequence ID" value="NZ_JARFPL010000018.1"/>
</dbReference>
<feature type="binding site" evidence="5">
    <location>
        <begin position="230"/>
        <end position="231"/>
    </location>
    <ligand>
        <name>L-ornithine</name>
        <dbReference type="ChEBI" id="CHEBI:46911"/>
    </ligand>
</feature>
<evidence type="ECO:0000256" key="3">
    <source>
        <dbReference type="ARBA" id="ARBA00022679"/>
    </source>
</evidence>
<evidence type="ECO:0000313" key="9">
    <source>
        <dbReference type="Proteomes" id="UP001215956"/>
    </source>
</evidence>
<comment type="subcellular location">
    <subcellularLocation>
        <location evidence="5">Cytoplasm</location>
    </subcellularLocation>
</comment>
<sequence length="307" mass="33153">MTFGSDQMNLLSISDLSPQEIGAILDRADDLKARRGDPSARSILAGKSLAAIFEKPSTRTRVSLEVAMTDLGGHTLYLGKNDLQLGRGETLPDTARVLSRFVHGIAARVYDHKTLEELGRHAAVPVINVLSDQEHPCQILADLMTVRERFGRLSGLKVAWIGDGNNVCNSTIIAAAMMGMEIVVASPPGYGPNRKILDHADRLGGGTVVVTDPVKAVSGADVVSTDTWVSMGDEDDAVRRVEAFRRYQVNADLLSHASDGAIVMHCLPAHRGQEITDEVMDGPKSAILDQSENRLHSAKAVLERFLV</sequence>
<comment type="caution">
    <text evidence="8">The sequence shown here is derived from an EMBL/GenBank/DDBJ whole genome shotgun (WGS) entry which is preliminary data.</text>
</comment>
<evidence type="ECO:0000256" key="4">
    <source>
        <dbReference type="ARBA" id="ARBA00048772"/>
    </source>
</evidence>
<dbReference type="Pfam" id="PF00185">
    <property type="entry name" value="OTCace"/>
    <property type="match status" value="1"/>
</dbReference>
<dbReference type="InterPro" id="IPR036901">
    <property type="entry name" value="Asp/Orn_carbamoylTrfase_sf"/>
</dbReference>
<dbReference type="PROSITE" id="PS00097">
    <property type="entry name" value="CARBAMOYLTRANSFERASE"/>
    <property type="match status" value="1"/>
</dbReference>
<dbReference type="InterPro" id="IPR006131">
    <property type="entry name" value="Asp_carbamoyltransf_Asp/Orn-bd"/>
</dbReference>
<dbReference type="Pfam" id="PF02729">
    <property type="entry name" value="OTCace_N"/>
    <property type="match status" value="1"/>
</dbReference>
<evidence type="ECO:0000256" key="5">
    <source>
        <dbReference type="HAMAP-Rule" id="MF_01109"/>
    </source>
</evidence>
<name>A0ABT5XF29_9EURY</name>
<reference evidence="8 9" key="1">
    <citation type="submission" date="2023-03" db="EMBL/GenBank/DDBJ databases">
        <title>Whole genome sequencing of Methanotrichaceae archaeon M04Ac.</title>
        <authorList>
            <person name="Khomyakova M.A."/>
            <person name="Merkel A.Y."/>
            <person name="Slobodkin A.I."/>
        </authorList>
    </citation>
    <scope>NUCLEOTIDE SEQUENCE [LARGE SCALE GENOMIC DNA]</scope>
    <source>
        <strain evidence="8 9">M04Ac</strain>
    </source>
</reference>
<feature type="binding site" evidence="5">
    <location>
        <begin position="57"/>
        <end position="60"/>
    </location>
    <ligand>
        <name>carbamoyl phosphate</name>
        <dbReference type="ChEBI" id="CHEBI:58228"/>
    </ligand>
</feature>
<keyword evidence="5" id="KW-0963">Cytoplasm</keyword>
<comment type="similarity">
    <text evidence="1 5">Belongs to the aspartate/ornithine carbamoyltransferase superfamily. OTCase family.</text>
</comment>
<dbReference type="PANTHER" id="PTHR45753:SF3">
    <property type="entry name" value="ORNITHINE TRANSCARBAMYLASE, MITOCHONDRIAL"/>
    <property type="match status" value="1"/>
</dbReference>
<dbReference type="PRINTS" id="PR00100">
    <property type="entry name" value="AOTCASE"/>
</dbReference>
<evidence type="ECO:0000256" key="1">
    <source>
        <dbReference type="ARBA" id="ARBA00007805"/>
    </source>
</evidence>
<feature type="binding site" evidence="5">
    <location>
        <position position="226"/>
    </location>
    <ligand>
        <name>L-ornithine</name>
        <dbReference type="ChEBI" id="CHEBI:46911"/>
    </ligand>
</feature>
<dbReference type="NCBIfam" id="NF001986">
    <property type="entry name" value="PRK00779.1"/>
    <property type="match status" value="1"/>
</dbReference>
<dbReference type="PRINTS" id="PR00102">
    <property type="entry name" value="OTCASE"/>
</dbReference>
<keyword evidence="3 5" id="KW-0808">Transferase</keyword>
<dbReference type="InterPro" id="IPR002292">
    <property type="entry name" value="Orn/put_carbamltrans"/>
</dbReference>
<feature type="binding site" evidence="5">
    <location>
        <position position="108"/>
    </location>
    <ligand>
        <name>carbamoyl phosphate</name>
        <dbReference type="ChEBI" id="CHEBI:58228"/>
    </ligand>
</feature>
<feature type="domain" description="Aspartate/ornithine carbamoyltransferase carbamoyl-P binding" evidence="7">
    <location>
        <begin position="9"/>
        <end position="148"/>
    </location>
</feature>
<dbReference type="EMBL" id="JARFPL010000018">
    <property type="protein sequence ID" value="MDF0593326.1"/>
    <property type="molecule type" value="Genomic_DNA"/>
</dbReference>
<protein>
    <recommendedName>
        <fullName evidence="2 5">Ornithine carbamoyltransferase</fullName>
        <shortName evidence="5">OTCase</shortName>
        <ecNumber evidence="2 5">2.1.3.3</ecNumber>
    </recommendedName>
</protein>
<evidence type="ECO:0000313" key="8">
    <source>
        <dbReference type="EMBL" id="MDF0593326.1"/>
    </source>
</evidence>
<evidence type="ECO:0000259" key="7">
    <source>
        <dbReference type="Pfam" id="PF02729"/>
    </source>
</evidence>
<keyword evidence="9" id="KW-1185">Reference proteome</keyword>
<evidence type="ECO:0000259" key="6">
    <source>
        <dbReference type="Pfam" id="PF00185"/>
    </source>
</evidence>
<dbReference type="InterPro" id="IPR006132">
    <property type="entry name" value="Asp/Orn_carbamoyltranf_P-bd"/>
</dbReference>
<feature type="binding site" evidence="5">
    <location>
        <begin position="266"/>
        <end position="267"/>
    </location>
    <ligand>
        <name>carbamoyl phosphate</name>
        <dbReference type="ChEBI" id="CHEBI:58228"/>
    </ligand>
</feature>